<keyword evidence="4" id="KW-1185">Reference proteome</keyword>
<evidence type="ECO:0000259" key="2">
    <source>
        <dbReference type="Pfam" id="PF13670"/>
    </source>
</evidence>
<dbReference type="Gene3D" id="3.10.450.40">
    <property type="match status" value="1"/>
</dbReference>
<dbReference type="RefSeq" id="WP_019234265.1">
    <property type="nucleotide sequence ID" value="NZ_CAAAHR010000048.1"/>
</dbReference>
<sequence>MKTKAIILTSMVLAYSTVFADSTPPKVSIQQALSAAEKAGYTDIREIELDDGQWEVSGRDTQGKEFEIKIDAATGALSKEDRD</sequence>
<proteinExistence type="predicted"/>
<dbReference type="InterPro" id="IPR025711">
    <property type="entry name" value="PepSY"/>
</dbReference>
<name>A0AAX0WS45_9GAMM</name>
<dbReference type="GeneID" id="98066742"/>
<keyword evidence="1" id="KW-0732">Signal</keyword>
<dbReference type="AlphaFoldDB" id="A0AAX0WS45"/>
<accession>A0AAX0WS45</accession>
<feature type="domain" description="PepSY" evidence="2">
    <location>
        <begin position="5"/>
        <end position="80"/>
    </location>
</feature>
<protein>
    <submittedName>
        <fullName evidence="3">PepSY domain-containing protein</fullName>
    </submittedName>
</protein>
<evidence type="ECO:0000256" key="1">
    <source>
        <dbReference type="SAM" id="SignalP"/>
    </source>
</evidence>
<evidence type="ECO:0000313" key="3">
    <source>
        <dbReference type="EMBL" id="PNL60930.1"/>
    </source>
</evidence>
<dbReference type="EMBL" id="NBTX02000004">
    <property type="protein sequence ID" value="PNL60930.1"/>
    <property type="molecule type" value="Genomic_DNA"/>
</dbReference>
<feature type="signal peptide" evidence="1">
    <location>
        <begin position="1"/>
        <end position="20"/>
    </location>
</feature>
<comment type="caution">
    <text evidence="3">The sequence shown here is derived from an EMBL/GenBank/DDBJ whole genome shotgun (WGS) entry which is preliminary data.</text>
</comment>
<organism evidence="3 4">
    <name type="scientific">Legionella anisa</name>
    <dbReference type="NCBI Taxonomy" id="28082"/>
    <lineage>
        <taxon>Bacteria</taxon>
        <taxon>Pseudomonadati</taxon>
        <taxon>Pseudomonadota</taxon>
        <taxon>Gammaproteobacteria</taxon>
        <taxon>Legionellales</taxon>
        <taxon>Legionellaceae</taxon>
        <taxon>Legionella</taxon>
    </lineage>
</organism>
<gene>
    <name evidence="3" type="ORF">A6J39_006725</name>
</gene>
<evidence type="ECO:0000313" key="4">
    <source>
        <dbReference type="Proteomes" id="UP000192511"/>
    </source>
</evidence>
<dbReference type="Proteomes" id="UP000192511">
    <property type="component" value="Unassembled WGS sequence"/>
</dbReference>
<feature type="chain" id="PRO_5043903508" evidence="1">
    <location>
        <begin position="21"/>
        <end position="83"/>
    </location>
</feature>
<dbReference type="Pfam" id="PF13670">
    <property type="entry name" value="PepSY_2"/>
    <property type="match status" value="1"/>
</dbReference>
<reference evidence="3" key="1">
    <citation type="submission" date="2017-12" db="EMBL/GenBank/DDBJ databases">
        <title>FDA dAtabase for Regulatory Grade micrObial Sequences (FDA-ARGOS): Supporting development and validation of Infectious Disease Dx tests.</title>
        <authorList>
            <person name="Kerrigan L."/>
            <person name="Tallon L.J."/>
            <person name="Sadzewicz L."/>
            <person name="Sengamalay N."/>
            <person name="Ott S."/>
            <person name="Godinez A."/>
            <person name="Nagaraj S."/>
            <person name="Vavikolanu K."/>
            <person name="Vyas G."/>
            <person name="Nadendla S."/>
            <person name="Aluvathingal J."/>
            <person name="Sichtig H."/>
        </authorList>
    </citation>
    <scope>NUCLEOTIDE SEQUENCE [LARGE SCALE GENOMIC DNA]</scope>
    <source>
        <strain evidence="3">FDAARGOS_200</strain>
    </source>
</reference>